<name>A0AA88W0A0_9ASTE</name>
<evidence type="ECO:0000313" key="4">
    <source>
        <dbReference type="EMBL" id="KAK3014885.1"/>
    </source>
</evidence>
<dbReference type="GO" id="GO:0008270">
    <property type="term" value="F:zinc ion binding"/>
    <property type="evidence" value="ECO:0007669"/>
    <property type="project" value="UniProtKB-KW"/>
</dbReference>
<keyword evidence="1" id="KW-0863">Zinc-finger</keyword>
<dbReference type="InterPro" id="IPR054722">
    <property type="entry name" value="PolX-like_BBD"/>
</dbReference>
<dbReference type="InterPro" id="IPR001878">
    <property type="entry name" value="Znf_CCHC"/>
</dbReference>
<dbReference type="InterPro" id="IPR057670">
    <property type="entry name" value="SH3_retrovirus"/>
</dbReference>
<evidence type="ECO:0000256" key="1">
    <source>
        <dbReference type="PROSITE-ProRule" id="PRU00047"/>
    </source>
</evidence>
<proteinExistence type="predicted"/>
<dbReference type="Gene3D" id="4.10.60.10">
    <property type="entry name" value="Zinc finger, CCHC-type"/>
    <property type="match status" value="1"/>
</dbReference>
<evidence type="ECO:0000313" key="5">
    <source>
        <dbReference type="Proteomes" id="UP001188597"/>
    </source>
</evidence>
<feature type="compositionally biased region" description="Basic residues" evidence="2">
    <location>
        <begin position="12"/>
        <end position="27"/>
    </location>
</feature>
<dbReference type="SUPFAM" id="SSF57756">
    <property type="entry name" value="Retrovirus zinc finger-like domains"/>
    <property type="match status" value="1"/>
</dbReference>
<keyword evidence="1" id="KW-0862">Zinc</keyword>
<dbReference type="PANTHER" id="PTHR47592">
    <property type="entry name" value="PBF68 PROTEIN"/>
    <property type="match status" value="1"/>
</dbReference>
<protein>
    <recommendedName>
        <fullName evidence="3">CCHC-type domain-containing protein</fullName>
    </recommendedName>
</protein>
<dbReference type="AlphaFoldDB" id="A0AA88W0A0"/>
<feature type="domain" description="CCHC-type" evidence="3">
    <location>
        <begin position="28"/>
        <end position="44"/>
    </location>
</feature>
<keyword evidence="5" id="KW-1185">Reference proteome</keyword>
<dbReference type="EMBL" id="JAVXUP010001184">
    <property type="protein sequence ID" value="KAK3014885.1"/>
    <property type="molecule type" value="Genomic_DNA"/>
</dbReference>
<dbReference type="Pfam" id="PF00098">
    <property type="entry name" value="zf-CCHC"/>
    <property type="match status" value="1"/>
</dbReference>
<comment type="caution">
    <text evidence="4">The sequence shown here is derived from an EMBL/GenBank/DDBJ whole genome shotgun (WGS) entry which is preliminary data.</text>
</comment>
<dbReference type="Proteomes" id="UP001188597">
    <property type="component" value="Unassembled WGS sequence"/>
</dbReference>
<gene>
    <name evidence="4" type="ORF">RJ639_008457</name>
</gene>
<feature type="region of interest" description="Disordered" evidence="2">
    <location>
        <begin position="1"/>
        <end position="27"/>
    </location>
</feature>
<dbReference type="Pfam" id="PF22936">
    <property type="entry name" value="Pol_BBD"/>
    <property type="match status" value="1"/>
</dbReference>
<dbReference type="PANTHER" id="PTHR47592:SF27">
    <property type="entry name" value="OS08G0421700 PROTEIN"/>
    <property type="match status" value="1"/>
</dbReference>
<dbReference type="SMART" id="SM00343">
    <property type="entry name" value="ZnF_C2HC"/>
    <property type="match status" value="1"/>
</dbReference>
<evidence type="ECO:0000256" key="2">
    <source>
        <dbReference type="SAM" id="MobiDB-lite"/>
    </source>
</evidence>
<feature type="region of interest" description="Disordered" evidence="2">
    <location>
        <begin position="249"/>
        <end position="280"/>
    </location>
</feature>
<keyword evidence="1" id="KW-0479">Metal-binding</keyword>
<accession>A0AA88W0A0</accession>
<evidence type="ECO:0000259" key="3">
    <source>
        <dbReference type="PROSITE" id="PS50158"/>
    </source>
</evidence>
<dbReference type="InterPro" id="IPR036875">
    <property type="entry name" value="Znf_CCHC_sf"/>
</dbReference>
<dbReference type="Pfam" id="PF25597">
    <property type="entry name" value="SH3_retrovirus"/>
    <property type="match status" value="1"/>
</dbReference>
<feature type="compositionally biased region" description="Basic and acidic residues" evidence="2">
    <location>
        <begin position="249"/>
        <end position="263"/>
    </location>
</feature>
<dbReference type="PROSITE" id="PS50158">
    <property type="entry name" value="ZF_CCHC"/>
    <property type="match status" value="1"/>
</dbReference>
<reference evidence="4" key="1">
    <citation type="submission" date="2022-12" db="EMBL/GenBank/DDBJ databases">
        <title>Draft genome assemblies for two species of Escallonia (Escalloniales).</title>
        <authorList>
            <person name="Chanderbali A."/>
            <person name="Dervinis C."/>
            <person name="Anghel I."/>
            <person name="Soltis D."/>
            <person name="Soltis P."/>
            <person name="Zapata F."/>
        </authorList>
    </citation>
    <scope>NUCLEOTIDE SEQUENCE</scope>
    <source>
        <strain evidence="4">UCBG64.0493</strain>
        <tissue evidence="4">Leaf</tissue>
    </source>
</reference>
<dbReference type="GO" id="GO:0003676">
    <property type="term" value="F:nucleic acid binding"/>
    <property type="evidence" value="ECO:0007669"/>
    <property type="project" value="InterPro"/>
</dbReference>
<organism evidence="4 5">
    <name type="scientific">Escallonia herrerae</name>
    <dbReference type="NCBI Taxonomy" id="1293975"/>
    <lineage>
        <taxon>Eukaryota</taxon>
        <taxon>Viridiplantae</taxon>
        <taxon>Streptophyta</taxon>
        <taxon>Embryophyta</taxon>
        <taxon>Tracheophyta</taxon>
        <taxon>Spermatophyta</taxon>
        <taxon>Magnoliopsida</taxon>
        <taxon>eudicotyledons</taxon>
        <taxon>Gunneridae</taxon>
        <taxon>Pentapetalae</taxon>
        <taxon>asterids</taxon>
        <taxon>campanulids</taxon>
        <taxon>Escalloniales</taxon>
        <taxon>Escalloniaceae</taxon>
        <taxon>Escallonia</taxon>
    </lineage>
</organism>
<sequence length="327" mass="36945">MARGQSTDHAGSKNKGRSRSRSKTRKLKCYHCHKEGHYRKDCPEHKGKKKDNSKTADVGVIEDNSDGAYVLSVTISSSDGGWILDMGCSHHICPNRDWFVTFRSFDGGKVLMRNNVACKVVEIDSIQIRMHDGIVRTLTGVRHVLELRKNLIFLGTLDSNGCSYRAAGGFMRIMKGALVVMKGCLAYAHVNDGKLEARAKKCIFLGYAYGVKGYRLWCPDSKSSRFLISRDVTFDESSMHSKKKELIDAGKDHDEDAGSHSTEDNEESQEQQYNIARNRSRREIRPPRKYGYADMVAYALNVAESIEVEKPVTYKDAIKLRARNHWT</sequence>